<accession>A0AAV9B3R7</accession>
<comment type="caution">
    <text evidence="1">The sequence shown here is derived from an EMBL/GenBank/DDBJ whole genome shotgun (WGS) entry which is preliminary data.</text>
</comment>
<dbReference type="AlphaFoldDB" id="A0AAV9B3R7"/>
<reference evidence="1" key="2">
    <citation type="submission" date="2023-06" db="EMBL/GenBank/DDBJ databases">
        <authorList>
            <person name="Ma L."/>
            <person name="Liu K.-W."/>
            <person name="Li Z."/>
            <person name="Hsiao Y.-Y."/>
            <person name="Qi Y."/>
            <person name="Fu T."/>
            <person name="Tang G."/>
            <person name="Zhang D."/>
            <person name="Sun W.-H."/>
            <person name="Liu D.-K."/>
            <person name="Li Y."/>
            <person name="Chen G.-Z."/>
            <person name="Liu X.-D."/>
            <person name="Liao X.-Y."/>
            <person name="Jiang Y.-T."/>
            <person name="Yu X."/>
            <person name="Hao Y."/>
            <person name="Huang J."/>
            <person name="Zhao X.-W."/>
            <person name="Ke S."/>
            <person name="Chen Y.-Y."/>
            <person name="Wu W.-L."/>
            <person name="Hsu J.-L."/>
            <person name="Lin Y.-F."/>
            <person name="Huang M.-D."/>
            <person name="Li C.-Y."/>
            <person name="Huang L."/>
            <person name="Wang Z.-W."/>
            <person name="Zhao X."/>
            <person name="Zhong W.-Y."/>
            <person name="Peng D.-H."/>
            <person name="Ahmad S."/>
            <person name="Lan S."/>
            <person name="Zhang J.-S."/>
            <person name="Tsai W.-C."/>
            <person name="Van De Peer Y."/>
            <person name="Liu Z.-J."/>
        </authorList>
    </citation>
    <scope>NUCLEOTIDE SEQUENCE</scope>
    <source>
        <strain evidence="1">SCP</strain>
        <tissue evidence="1">Leaves</tissue>
    </source>
</reference>
<keyword evidence="2" id="KW-1185">Reference proteome</keyword>
<protein>
    <submittedName>
        <fullName evidence="1">Uncharacterized protein</fullName>
    </submittedName>
</protein>
<name>A0AAV9B3R7_ACOGR</name>
<reference evidence="1" key="1">
    <citation type="journal article" date="2023" name="Nat. Commun.">
        <title>Diploid and tetraploid genomes of Acorus and the evolution of monocots.</title>
        <authorList>
            <person name="Ma L."/>
            <person name="Liu K.W."/>
            <person name="Li Z."/>
            <person name="Hsiao Y.Y."/>
            <person name="Qi Y."/>
            <person name="Fu T."/>
            <person name="Tang G.D."/>
            <person name="Zhang D."/>
            <person name="Sun W.H."/>
            <person name="Liu D.K."/>
            <person name="Li Y."/>
            <person name="Chen G.Z."/>
            <person name="Liu X.D."/>
            <person name="Liao X.Y."/>
            <person name="Jiang Y.T."/>
            <person name="Yu X."/>
            <person name="Hao Y."/>
            <person name="Huang J."/>
            <person name="Zhao X.W."/>
            <person name="Ke S."/>
            <person name="Chen Y.Y."/>
            <person name="Wu W.L."/>
            <person name="Hsu J.L."/>
            <person name="Lin Y.F."/>
            <person name="Huang M.D."/>
            <person name="Li C.Y."/>
            <person name="Huang L."/>
            <person name="Wang Z.W."/>
            <person name="Zhao X."/>
            <person name="Zhong W.Y."/>
            <person name="Peng D.H."/>
            <person name="Ahmad S."/>
            <person name="Lan S."/>
            <person name="Zhang J.S."/>
            <person name="Tsai W.C."/>
            <person name="Van de Peer Y."/>
            <person name="Liu Z.J."/>
        </authorList>
    </citation>
    <scope>NUCLEOTIDE SEQUENCE</scope>
    <source>
        <strain evidence="1">SCP</strain>
    </source>
</reference>
<organism evidence="1 2">
    <name type="scientific">Acorus gramineus</name>
    <name type="common">Dwarf sweet flag</name>
    <dbReference type="NCBI Taxonomy" id="55184"/>
    <lineage>
        <taxon>Eukaryota</taxon>
        <taxon>Viridiplantae</taxon>
        <taxon>Streptophyta</taxon>
        <taxon>Embryophyta</taxon>
        <taxon>Tracheophyta</taxon>
        <taxon>Spermatophyta</taxon>
        <taxon>Magnoliopsida</taxon>
        <taxon>Liliopsida</taxon>
        <taxon>Acoraceae</taxon>
        <taxon>Acorus</taxon>
    </lineage>
</organism>
<dbReference type="Proteomes" id="UP001179952">
    <property type="component" value="Unassembled WGS sequence"/>
</dbReference>
<gene>
    <name evidence="1" type="ORF">QJS04_geneDACA014712</name>
</gene>
<proteinExistence type="predicted"/>
<evidence type="ECO:0000313" key="1">
    <source>
        <dbReference type="EMBL" id="KAK1270961.1"/>
    </source>
</evidence>
<dbReference type="EMBL" id="JAUJYN010000005">
    <property type="protein sequence ID" value="KAK1270961.1"/>
    <property type="molecule type" value="Genomic_DNA"/>
</dbReference>
<evidence type="ECO:0000313" key="2">
    <source>
        <dbReference type="Proteomes" id="UP001179952"/>
    </source>
</evidence>
<sequence length="55" mass="5811">MSQTRDKICNAIAAAHGLVDSKLDNLKAPFGNGISNGITMWTMTGAKVRDATFGN</sequence>